<dbReference type="PANTHER" id="PTHR33121">
    <property type="entry name" value="CYCLIC DI-GMP PHOSPHODIESTERASE PDEF"/>
    <property type="match status" value="1"/>
</dbReference>
<dbReference type="InterPro" id="IPR050706">
    <property type="entry name" value="Cyclic-di-GMP_PDE-like"/>
</dbReference>
<feature type="transmembrane region" description="Helical" evidence="1">
    <location>
        <begin position="65"/>
        <end position="87"/>
    </location>
</feature>
<keyword evidence="1" id="KW-0472">Membrane</keyword>
<feature type="transmembrane region" description="Helical" evidence="1">
    <location>
        <begin position="292"/>
        <end position="309"/>
    </location>
</feature>
<dbReference type="PROSITE" id="PS50883">
    <property type="entry name" value="EAL"/>
    <property type="match status" value="1"/>
</dbReference>
<feature type="transmembrane region" description="Helical" evidence="1">
    <location>
        <begin position="12"/>
        <end position="30"/>
    </location>
</feature>
<dbReference type="Pfam" id="PF00563">
    <property type="entry name" value="EAL"/>
    <property type="match status" value="1"/>
</dbReference>
<dbReference type="Gene3D" id="3.30.70.270">
    <property type="match status" value="1"/>
</dbReference>
<dbReference type="GO" id="GO:0071111">
    <property type="term" value="F:cyclic-guanylate-specific phosphodiesterase activity"/>
    <property type="evidence" value="ECO:0007669"/>
    <property type="project" value="InterPro"/>
</dbReference>
<dbReference type="InterPro" id="IPR000160">
    <property type="entry name" value="GGDEF_dom"/>
</dbReference>
<dbReference type="PROSITE" id="PS51257">
    <property type="entry name" value="PROKAR_LIPOPROTEIN"/>
    <property type="match status" value="1"/>
</dbReference>
<feature type="domain" description="GGDEF" evidence="3">
    <location>
        <begin position="351"/>
        <end position="482"/>
    </location>
</feature>
<keyword evidence="5" id="KW-1185">Reference proteome</keyword>
<dbReference type="SUPFAM" id="SSF141868">
    <property type="entry name" value="EAL domain-like"/>
    <property type="match status" value="1"/>
</dbReference>
<reference evidence="4 5" key="1">
    <citation type="submission" date="2018-03" db="EMBL/GenBank/DDBJ databases">
        <title>Genomic Encyclopedia of Archaeal and Bacterial Type Strains, Phase II (KMG-II): from individual species to whole genera.</title>
        <authorList>
            <person name="Goeker M."/>
        </authorList>
    </citation>
    <scope>NUCLEOTIDE SEQUENCE [LARGE SCALE GENOMIC DNA]</scope>
    <source>
        <strain evidence="4 5">DSM 43146</strain>
    </source>
</reference>
<feature type="transmembrane region" description="Helical" evidence="1">
    <location>
        <begin position="129"/>
        <end position="148"/>
    </location>
</feature>
<name>A0A2T0KFX9_9ACTN</name>
<dbReference type="PROSITE" id="PS50887">
    <property type="entry name" value="GGDEF"/>
    <property type="match status" value="1"/>
</dbReference>
<dbReference type="Pfam" id="PF00990">
    <property type="entry name" value="GGDEF"/>
    <property type="match status" value="1"/>
</dbReference>
<evidence type="ECO:0000313" key="4">
    <source>
        <dbReference type="EMBL" id="PRX22296.1"/>
    </source>
</evidence>
<protein>
    <submittedName>
        <fullName evidence="4">Diguanylate cyclase (GGDEF)-like protein</fullName>
    </submittedName>
</protein>
<dbReference type="InterPro" id="IPR029787">
    <property type="entry name" value="Nucleotide_cyclase"/>
</dbReference>
<feature type="domain" description="EAL" evidence="2">
    <location>
        <begin position="490"/>
        <end position="745"/>
    </location>
</feature>
<accession>A0A2T0KFX9</accession>
<dbReference type="CDD" id="cd01949">
    <property type="entry name" value="GGDEF"/>
    <property type="match status" value="1"/>
</dbReference>
<comment type="caution">
    <text evidence="4">The sequence shown here is derived from an EMBL/GenBank/DDBJ whole genome shotgun (WGS) entry which is preliminary data.</text>
</comment>
<sequence>MPIMRHVRAAHQWLWWTAGGALATGCYYLLPADTVVSLAAYNTIGLLSALAVLAGVRWHRPGRAVAWVLFSTGLILSVCGDVAWWYLKNILHVEPYPSVADVFYLVSYLPLIGGLLLLLRWWRGGESGGLIDASMAAVGLSLVLWVFVLHPVASDDSVSMLERIVSTAYPALDLLLLVMVARLLTGGGARTRSADLLGVSMGLLLVADVGFSVASLHFDYEGRALDWGWLLSYVLTASAALHPSMAAPAGRESFEVPRSNRVRTVMLGGCAVLAPTLLFIPSIGADTVNRTVIGAGAVVLFVLGMVRIVEINGRVSRQAVELQRLAMQDDLTGLGNRRYFYRALGEALPTDRAHVILVGLSRLRDINDELGHAVGDQVITEIGGRVRVLAGPEATVARLSGDEFAVLLTAATAAQADAVAARLIRAVHDPVRADGNEVLVGAGIGVADGDSGADAAEVLRRAGVAMCIAKQTGEAFRRWSPAFDERSNEQVRLGAQMRHALDAGQFHVVYQPIVALPSQRTVAVEALVRWQHPQRGPISPGVFIPVAERNGLIVELGAWILRTACEQLVRWTARLGPLAPDRVSVNVSARQLARPGFAAWVAAVLVDTGLPAYRLTVEVTETAVFEGGPAVTALHELRTLGVRIALDDFGTGHSSLGLLQTVPVDILKIDKSFVDRITEAGRHAVIAEAMIQVSHGLGLDAVAEGVETAEQAQALSRLGYRLLQGYYFGKPVPEPDFTATGELLTT</sequence>
<feature type="transmembrane region" description="Helical" evidence="1">
    <location>
        <begin position="262"/>
        <end position="280"/>
    </location>
</feature>
<dbReference type="SMART" id="SM00052">
    <property type="entry name" value="EAL"/>
    <property type="match status" value="1"/>
</dbReference>
<feature type="transmembrane region" description="Helical" evidence="1">
    <location>
        <begin position="196"/>
        <end position="218"/>
    </location>
</feature>
<evidence type="ECO:0000256" key="1">
    <source>
        <dbReference type="SAM" id="Phobius"/>
    </source>
</evidence>
<dbReference type="Proteomes" id="UP000239415">
    <property type="component" value="Unassembled WGS sequence"/>
</dbReference>
<evidence type="ECO:0000259" key="3">
    <source>
        <dbReference type="PROSITE" id="PS50887"/>
    </source>
</evidence>
<dbReference type="InterPro" id="IPR043128">
    <property type="entry name" value="Rev_trsase/Diguanyl_cyclase"/>
</dbReference>
<organism evidence="4 5">
    <name type="scientific">Actinoplanes italicus</name>
    <dbReference type="NCBI Taxonomy" id="113567"/>
    <lineage>
        <taxon>Bacteria</taxon>
        <taxon>Bacillati</taxon>
        <taxon>Actinomycetota</taxon>
        <taxon>Actinomycetes</taxon>
        <taxon>Micromonosporales</taxon>
        <taxon>Micromonosporaceae</taxon>
        <taxon>Actinoplanes</taxon>
    </lineage>
</organism>
<proteinExistence type="predicted"/>
<dbReference type="Gene3D" id="3.20.20.450">
    <property type="entry name" value="EAL domain"/>
    <property type="match status" value="1"/>
</dbReference>
<evidence type="ECO:0000259" key="2">
    <source>
        <dbReference type="PROSITE" id="PS50883"/>
    </source>
</evidence>
<dbReference type="SMART" id="SM00267">
    <property type="entry name" value="GGDEF"/>
    <property type="match status" value="1"/>
</dbReference>
<keyword evidence="1" id="KW-0812">Transmembrane</keyword>
<dbReference type="NCBIfam" id="TIGR00254">
    <property type="entry name" value="GGDEF"/>
    <property type="match status" value="1"/>
</dbReference>
<feature type="transmembrane region" description="Helical" evidence="1">
    <location>
        <begin position="36"/>
        <end position="58"/>
    </location>
</feature>
<dbReference type="EMBL" id="PVMZ01000005">
    <property type="protein sequence ID" value="PRX22296.1"/>
    <property type="molecule type" value="Genomic_DNA"/>
</dbReference>
<dbReference type="AlphaFoldDB" id="A0A2T0KFX9"/>
<feature type="transmembrane region" description="Helical" evidence="1">
    <location>
        <begin position="168"/>
        <end position="184"/>
    </location>
</feature>
<gene>
    <name evidence="4" type="ORF">CLV67_105473</name>
</gene>
<feature type="transmembrane region" description="Helical" evidence="1">
    <location>
        <begin position="102"/>
        <end position="122"/>
    </location>
</feature>
<dbReference type="PANTHER" id="PTHR33121:SF70">
    <property type="entry name" value="SIGNALING PROTEIN YKOW"/>
    <property type="match status" value="1"/>
</dbReference>
<evidence type="ECO:0000313" key="5">
    <source>
        <dbReference type="Proteomes" id="UP000239415"/>
    </source>
</evidence>
<keyword evidence="1" id="KW-1133">Transmembrane helix</keyword>
<dbReference type="InterPro" id="IPR035919">
    <property type="entry name" value="EAL_sf"/>
</dbReference>
<dbReference type="SUPFAM" id="SSF55073">
    <property type="entry name" value="Nucleotide cyclase"/>
    <property type="match status" value="1"/>
</dbReference>
<dbReference type="InterPro" id="IPR001633">
    <property type="entry name" value="EAL_dom"/>
</dbReference>
<dbReference type="CDD" id="cd01948">
    <property type="entry name" value="EAL"/>
    <property type="match status" value="1"/>
</dbReference>